<proteinExistence type="predicted"/>
<accession>A0A0D7AKZ5</accession>
<reference evidence="1 2" key="1">
    <citation type="journal article" date="2015" name="Fungal Genet. Biol.">
        <title>Evolution of novel wood decay mechanisms in Agaricales revealed by the genome sequences of Fistulina hepatica and Cylindrobasidium torrendii.</title>
        <authorList>
            <person name="Floudas D."/>
            <person name="Held B.W."/>
            <person name="Riley R."/>
            <person name="Nagy L.G."/>
            <person name="Koehler G."/>
            <person name="Ransdell A.S."/>
            <person name="Younus H."/>
            <person name="Chow J."/>
            <person name="Chiniquy J."/>
            <person name="Lipzen A."/>
            <person name="Tritt A."/>
            <person name="Sun H."/>
            <person name="Haridas S."/>
            <person name="LaButti K."/>
            <person name="Ohm R.A."/>
            <person name="Kues U."/>
            <person name="Blanchette R.A."/>
            <person name="Grigoriev I.V."/>
            <person name="Minto R.E."/>
            <person name="Hibbett D.S."/>
        </authorList>
    </citation>
    <scope>NUCLEOTIDE SEQUENCE [LARGE SCALE GENOMIC DNA]</scope>
    <source>
        <strain evidence="1 2">ATCC 64428</strain>
    </source>
</reference>
<evidence type="ECO:0000313" key="2">
    <source>
        <dbReference type="Proteomes" id="UP000054144"/>
    </source>
</evidence>
<sequence length="156" mass="17680">MLRTFCLNICASTEGRLESGAFYPTWSMCSRFLPVWSSRVRRPCKSPCGYIRFFHLSEDEETTTESTMRLLLTEMTSHDTMRKLRLLRPSGWADSFSIPGYISSIPNTSINGRNPGAYWGYPETLMRLRYTIVRMNGAENASSPGLITLAGFKEDG</sequence>
<evidence type="ECO:0000313" key="1">
    <source>
        <dbReference type="EMBL" id="KIY51976.1"/>
    </source>
</evidence>
<keyword evidence="2" id="KW-1185">Reference proteome</keyword>
<gene>
    <name evidence="1" type="ORF">FISHEDRAFT_70212</name>
</gene>
<dbReference type="Proteomes" id="UP000054144">
    <property type="component" value="Unassembled WGS sequence"/>
</dbReference>
<protein>
    <submittedName>
        <fullName evidence="1">Uncharacterized protein</fullName>
    </submittedName>
</protein>
<dbReference type="EMBL" id="KN881646">
    <property type="protein sequence ID" value="KIY51976.1"/>
    <property type="molecule type" value="Genomic_DNA"/>
</dbReference>
<organism evidence="1 2">
    <name type="scientific">Fistulina hepatica ATCC 64428</name>
    <dbReference type="NCBI Taxonomy" id="1128425"/>
    <lineage>
        <taxon>Eukaryota</taxon>
        <taxon>Fungi</taxon>
        <taxon>Dikarya</taxon>
        <taxon>Basidiomycota</taxon>
        <taxon>Agaricomycotina</taxon>
        <taxon>Agaricomycetes</taxon>
        <taxon>Agaricomycetidae</taxon>
        <taxon>Agaricales</taxon>
        <taxon>Fistulinaceae</taxon>
        <taxon>Fistulina</taxon>
    </lineage>
</organism>
<dbReference type="AlphaFoldDB" id="A0A0D7AKZ5"/>
<name>A0A0D7AKZ5_9AGAR</name>